<comment type="caution">
    <text evidence="9">The sequence shown here is derived from an EMBL/GenBank/DDBJ whole genome shotgun (WGS) entry which is preliminary data.</text>
</comment>
<evidence type="ECO:0000256" key="3">
    <source>
        <dbReference type="ARBA" id="ARBA00011738"/>
    </source>
</evidence>
<dbReference type="SUPFAM" id="SSF109755">
    <property type="entry name" value="PhoU-like"/>
    <property type="match status" value="1"/>
</dbReference>
<evidence type="ECO:0000313" key="10">
    <source>
        <dbReference type="Proteomes" id="UP000824164"/>
    </source>
</evidence>
<dbReference type="GO" id="GO:0006817">
    <property type="term" value="P:phosphate ion transport"/>
    <property type="evidence" value="ECO:0007669"/>
    <property type="project" value="UniProtKB-KW"/>
</dbReference>
<keyword evidence="4 7" id="KW-0813">Transport</keyword>
<evidence type="ECO:0000256" key="1">
    <source>
        <dbReference type="ARBA" id="ARBA00004496"/>
    </source>
</evidence>
<comment type="subcellular location">
    <subcellularLocation>
        <location evidence="1 7">Cytoplasm</location>
    </subcellularLocation>
</comment>
<comment type="similarity">
    <text evidence="2 7">Belongs to the PhoU family.</text>
</comment>
<feature type="domain" description="PhoU" evidence="8">
    <location>
        <begin position="118"/>
        <end position="199"/>
    </location>
</feature>
<protein>
    <recommendedName>
        <fullName evidence="7">Phosphate-specific transport system accessory protein PhoU</fullName>
    </recommendedName>
</protein>
<dbReference type="PANTHER" id="PTHR42930">
    <property type="entry name" value="PHOSPHATE-SPECIFIC TRANSPORT SYSTEM ACCESSORY PROTEIN PHOU"/>
    <property type="match status" value="1"/>
</dbReference>
<dbReference type="PANTHER" id="PTHR42930:SF3">
    <property type="entry name" value="PHOSPHATE-SPECIFIC TRANSPORT SYSTEM ACCESSORY PROTEIN PHOU"/>
    <property type="match status" value="1"/>
</dbReference>
<dbReference type="Gene3D" id="1.20.58.220">
    <property type="entry name" value="Phosphate transport system protein phou homolog 2, domain 2"/>
    <property type="match status" value="1"/>
</dbReference>
<comment type="subunit">
    <text evidence="3 7">Homodimer.</text>
</comment>
<dbReference type="GO" id="GO:0005737">
    <property type="term" value="C:cytoplasm"/>
    <property type="evidence" value="ECO:0007669"/>
    <property type="project" value="UniProtKB-SubCell"/>
</dbReference>
<dbReference type="InterPro" id="IPR028366">
    <property type="entry name" value="PhoU"/>
</dbReference>
<dbReference type="AlphaFoldDB" id="A0A9D1KWS1"/>
<accession>A0A9D1KWS1</accession>
<keyword evidence="6 7" id="KW-0592">Phosphate transport</keyword>
<name>A0A9D1KWS1_9FIRM</name>
<organism evidence="9 10">
    <name type="scientific">Candidatus Onthocola gallistercoris</name>
    <dbReference type="NCBI Taxonomy" id="2840876"/>
    <lineage>
        <taxon>Bacteria</taxon>
        <taxon>Bacillati</taxon>
        <taxon>Bacillota</taxon>
        <taxon>Bacilli</taxon>
        <taxon>Candidatus Onthocola</taxon>
    </lineage>
</organism>
<dbReference type="InterPro" id="IPR038078">
    <property type="entry name" value="PhoU-like_sf"/>
</dbReference>
<dbReference type="GO" id="GO:0045936">
    <property type="term" value="P:negative regulation of phosphate metabolic process"/>
    <property type="evidence" value="ECO:0007669"/>
    <property type="project" value="InterPro"/>
</dbReference>
<keyword evidence="5 7" id="KW-0963">Cytoplasm</keyword>
<evidence type="ECO:0000259" key="8">
    <source>
        <dbReference type="Pfam" id="PF01895"/>
    </source>
</evidence>
<evidence type="ECO:0000256" key="2">
    <source>
        <dbReference type="ARBA" id="ARBA00008107"/>
    </source>
</evidence>
<sequence length="211" mass="23913">MREFYENQLEELHSALITMGNTCQKSIENTSEALILNDKKLASKVMKQSTKISQQERDIEGKCMNLLLLQQPMAGDFRQVSAALKIITDMERIGIQAGDIAEILLTDDVGLEASKIPLQKMADETIQMLKDSMDALVNNNLELARATVRHDDVVDQLFNDILHQLSSVDIPDSQRLNQLMIAKYYERIGDHSVNIANWVIYSIRGKHENID</sequence>
<dbReference type="PIRSF" id="PIRSF003107">
    <property type="entry name" value="PhoU"/>
    <property type="match status" value="1"/>
</dbReference>
<comment type="function">
    <text evidence="7">Plays a role in the regulation of phosphate uptake.</text>
</comment>
<dbReference type="NCBIfam" id="TIGR02135">
    <property type="entry name" value="phoU_full"/>
    <property type="match status" value="1"/>
</dbReference>
<dbReference type="Pfam" id="PF01895">
    <property type="entry name" value="PhoU"/>
    <property type="match status" value="2"/>
</dbReference>
<evidence type="ECO:0000256" key="4">
    <source>
        <dbReference type="ARBA" id="ARBA00022448"/>
    </source>
</evidence>
<proteinExistence type="inferred from homology"/>
<reference evidence="9" key="2">
    <citation type="journal article" date="2021" name="PeerJ">
        <title>Extensive microbial diversity within the chicken gut microbiome revealed by metagenomics and culture.</title>
        <authorList>
            <person name="Gilroy R."/>
            <person name="Ravi A."/>
            <person name="Getino M."/>
            <person name="Pursley I."/>
            <person name="Horton D.L."/>
            <person name="Alikhan N.F."/>
            <person name="Baker D."/>
            <person name="Gharbi K."/>
            <person name="Hall N."/>
            <person name="Watson M."/>
            <person name="Adriaenssens E.M."/>
            <person name="Foster-Nyarko E."/>
            <person name="Jarju S."/>
            <person name="Secka A."/>
            <person name="Antonio M."/>
            <person name="Oren A."/>
            <person name="Chaudhuri R.R."/>
            <person name="La Ragione R."/>
            <person name="Hildebrand F."/>
            <person name="Pallen M.J."/>
        </authorList>
    </citation>
    <scope>NUCLEOTIDE SEQUENCE</scope>
    <source>
        <strain evidence="9">CHK187-14744</strain>
    </source>
</reference>
<feature type="domain" description="PhoU" evidence="8">
    <location>
        <begin position="17"/>
        <end position="103"/>
    </location>
</feature>
<evidence type="ECO:0000256" key="6">
    <source>
        <dbReference type="ARBA" id="ARBA00022592"/>
    </source>
</evidence>
<reference evidence="9" key="1">
    <citation type="submission" date="2020-10" db="EMBL/GenBank/DDBJ databases">
        <authorList>
            <person name="Gilroy R."/>
        </authorList>
    </citation>
    <scope>NUCLEOTIDE SEQUENCE</scope>
    <source>
        <strain evidence="9">CHK187-14744</strain>
    </source>
</reference>
<gene>
    <name evidence="9" type="primary">phoU</name>
    <name evidence="9" type="ORF">IAB63_02490</name>
</gene>
<dbReference type="FunFam" id="1.20.58.220:FF:000004">
    <property type="entry name" value="Phosphate-specific transport system accessory protein PhoU"/>
    <property type="match status" value="1"/>
</dbReference>
<dbReference type="Proteomes" id="UP000824164">
    <property type="component" value="Unassembled WGS sequence"/>
</dbReference>
<evidence type="ECO:0000256" key="7">
    <source>
        <dbReference type="PIRNR" id="PIRNR003107"/>
    </source>
</evidence>
<dbReference type="InterPro" id="IPR026022">
    <property type="entry name" value="PhoU_dom"/>
</dbReference>
<dbReference type="EMBL" id="DVLT01000017">
    <property type="protein sequence ID" value="HIU02104.1"/>
    <property type="molecule type" value="Genomic_DNA"/>
</dbReference>
<evidence type="ECO:0000256" key="5">
    <source>
        <dbReference type="ARBA" id="ARBA00022490"/>
    </source>
</evidence>
<evidence type="ECO:0000313" key="9">
    <source>
        <dbReference type="EMBL" id="HIU02104.1"/>
    </source>
</evidence>
<dbReference type="GO" id="GO:0030643">
    <property type="term" value="P:intracellular phosphate ion homeostasis"/>
    <property type="evidence" value="ECO:0007669"/>
    <property type="project" value="InterPro"/>
</dbReference>